<gene>
    <name evidence="1" type="ORF">AB835_07295</name>
</gene>
<sequence>MIKKRYHVDLPGQQAECEANYNRLQRILQNVVSWKLNETRQYLLGNSLVSESRILFSVIEQTKYTTLVHIVQDVPLKNQRLSDKTVTDDEGRAGIYNANVRLYHDVRLAEVVVCQPYRQFTSRYEYPNDDMHQVSEKMQINRFLGELLSHCLAYARVDYWVTVSG</sequence>
<reference evidence="1 2" key="1">
    <citation type="journal article" date="2016" name="Appl. Environ. Microbiol.">
        <title>Lack of Overt Genome Reduction in the Bryostatin-Producing Bryozoan Symbiont "Candidatus Endobugula sertula".</title>
        <authorList>
            <person name="Miller I.J."/>
            <person name="Vanee N."/>
            <person name="Fong S.S."/>
            <person name="Lim-Fong G.E."/>
            <person name="Kwan J.C."/>
        </authorList>
    </citation>
    <scope>NUCLEOTIDE SEQUENCE [LARGE SCALE GENOMIC DNA]</scope>
    <source>
        <strain evidence="1">AB1-4</strain>
    </source>
</reference>
<organism evidence="1 2">
    <name type="scientific">Candidatus Endobugula sertula</name>
    <name type="common">Bugula neritina bacterial symbiont</name>
    <dbReference type="NCBI Taxonomy" id="62101"/>
    <lineage>
        <taxon>Bacteria</taxon>
        <taxon>Pseudomonadati</taxon>
        <taxon>Pseudomonadota</taxon>
        <taxon>Gammaproteobacteria</taxon>
        <taxon>Cellvibrionales</taxon>
        <taxon>Cellvibrionaceae</taxon>
        <taxon>Candidatus Endobugula</taxon>
    </lineage>
</organism>
<dbReference type="Pfam" id="PF06853">
    <property type="entry name" value="DUF1249"/>
    <property type="match status" value="1"/>
</dbReference>
<evidence type="ECO:0000313" key="2">
    <source>
        <dbReference type="Proteomes" id="UP000242502"/>
    </source>
</evidence>
<proteinExistence type="predicted"/>
<protein>
    <recommendedName>
        <fullName evidence="3">Cytoplasmic protein</fullName>
    </recommendedName>
</protein>
<dbReference type="PANTHER" id="PTHR38774:SF1">
    <property type="entry name" value="CYTOPLASMIC PROTEIN"/>
    <property type="match status" value="1"/>
</dbReference>
<name>A0A1D2QQC2_9GAMM</name>
<dbReference type="EMBL" id="MDLC01000021">
    <property type="protein sequence ID" value="ODS23772.1"/>
    <property type="molecule type" value="Genomic_DNA"/>
</dbReference>
<dbReference type="STRING" id="62101.AB835_07295"/>
<accession>A0A1D2QQC2</accession>
<dbReference type="InterPro" id="IPR009659">
    <property type="entry name" value="DUF1249"/>
</dbReference>
<evidence type="ECO:0000313" key="1">
    <source>
        <dbReference type="EMBL" id="ODS23772.1"/>
    </source>
</evidence>
<dbReference type="Proteomes" id="UP000242502">
    <property type="component" value="Unassembled WGS sequence"/>
</dbReference>
<dbReference type="AlphaFoldDB" id="A0A1D2QQC2"/>
<dbReference type="PANTHER" id="PTHR38774">
    <property type="entry name" value="CYTOPLASMIC PROTEIN-RELATED"/>
    <property type="match status" value="1"/>
</dbReference>
<comment type="caution">
    <text evidence="1">The sequence shown here is derived from an EMBL/GenBank/DDBJ whole genome shotgun (WGS) entry which is preliminary data.</text>
</comment>
<evidence type="ECO:0008006" key="3">
    <source>
        <dbReference type="Google" id="ProtNLM"/>
    </source>
</evidence>